<keyword evidence="1" id="KW-0472">Membrane</keyword>
<evidence type="ECO:0000313" key="2">
    <source>
        <dbReference type="EMBL" id="ARJ43615.1"/>
    </source>
</evidence>
<feature type="transmembrane region" description="Helical" evidence="1">
    <location>
        <begin position="151"/>
        <end position="179"/>
    </location>
</feature>
<dbReference type="STRING" id="1891675.B1H58_17250"/>
<dbReference type="OrthoDB" id="6613935at2"/>
<sequence>MQLTHFLSGRYFSDLLQHGREVDITISRKDDSLLRHSTIDMERWFAKSSHEMPKQNGFPLALALLLFLLVFALDMLTMLAMVPSLPYPLHALLFFAPSILFILSNLTATYLIARGKTAGLLWYSGVYHSLALASLLLLFCALVTGDMQNCLLMVIALFLWFGCRYLFNSRAFIAFVLFCRTQRIAALARAMRLARN</sequence>
<protein>
    <submittedName>
        <fullName evidence="2">Uncharacterized protein</fullName>
    </submittedName>
</protein>
<dbReference type="KEGG" id="palh:B1H58_17250"/>
<feature type="transmembrane region" description="Helical" evidence="1">
    <location>
        <begin position="57"/>
        <end position="80"/>
    </location>
</feature>
<dbReference type="Proteomes" id="UP000192900">
    <property type="component" value="Chromosome"/>
</dbReference>
<reference evidence="2 3" key="1">
    <citation type="submission" date="2017-02" db="EMBL/GenBank/DDBJ databases">
        <title>Complete genome sequence of the drought resistance-promoting endophyte Pantoea alhagi LTYR-11Z.</title>
        <authorList>
            <person name="Zhang L."/>
        </authorList>
    </citation>
    <scope>NUCLEOTIDE SEQUENCE [LARGE SCALE GENOMIC DNA]</scope>
    <source>
        <strain evidence="2 3">LTYR-11Z</strain>
    </source>
</reference>
<name>A0A1W6B929_9GAMM</name>
<gene>
    <name evidence="2" type="ORF">B1H58_17250</name>
</gene>
<keyword evidence="3" id="KW-1185">Reference proteome</keyword>
<accession>A0A1W6B929</accession>
<organism evidence="2 3">
    <name type="scientific">Pantoea alhagi</name>
    <dbReference type="NCBI Taxonomy" id="1891675"/>
    <lineage>
        <taxon>Bacteria</taxon>
        <taxon>Pseudomonadati</taxon>
        <taxon>Pseudomonadota</taxon>
        <taxon>Gammaproteobacteria</taxon>
        <taxon>Enterobacterales</taxon>
        <taxon>Erwiniaceae</taxon>
        <taxon>Pantoea</taxon>
    </lineage>
</organism>
<keyword evidence="1" id="KW-0812">Transmembrane</keyword>
<evidence type="ECO:0000256" key="1">
    <source>
        <dbReference type="SAM" id="Phobius"/>
    </source>
</evidence>
<dbReference type="RefSeq" id="WP_085071669.1">
    <property type="nucleotide sequence ID" value="NZ_CP019706.1"/>
</dbReference>
<proteinExistence type="predicted"/>
<dbReference type="AlphaFoldDB" id="A0A1W6B929"/>
<feature type="transmembrane region" description="Helical" evidence="1">
    <location>
        <begin position="92"/>
        <end position="113"/>
    </location>
</feature>
<feature type="transmembrane region" description="Helical" evidence="1">
    <location>
        <begin position="120"/>
        <end position="145"/>
    </location>
</feature>
<keyword evidence="1" id="KW-1133">Transmembrane helix</keyword>
<dbReference type="EMBL" id="CP019706">
    <property type="protein sequence ID" value="ARJ43615.1"/>
    <property type="molecule type" value="Genomic_DNA"/>
</dbReference>
<evidence type="ECO:0000313" key="3">
    <source>
        <dbReference type="Proteomes" id="UP000192900"/>
    </source>
</evidence>